<evidence type="ECO:0000259" key="2">
    <source>
        <dbReference type="Pfam" id="PF04266"/>
    </source>
</evidence>
<keyword evidence="4" id="KW-1185">Reference proteome</keyword>
<evidence type="ECO:0000313" key="3">
    <source>
        <dbReference type="EnsemblProtists" id="EOD30587"/>
    </source>
</evidence>
<dbReference type="Gene3D" id="2.60.200.20">
    <property type="match status" value="1"/>
</dbReference>
<dbReference type="GeneID" id="17275861"/>
<evidence type="ECO:0000256" key="1">
    <source>
        <dbReference type="SAM" id="MobiDB-lite"/>
    </source>
</evidence>
<sequence>MWRFRCVATGVEVDASRELELGRRHVLSDDASSNVSRVQVALEGSDAGVAVEGRGRNATLWRRDGEVGWRKLCAGQRATLRHGDSLALDGSEASRRSVFVLQQREPSVLPSPKRPRPSPQTEPAERLPSPPAARVPPASSPGADGFTTAAAAVAPAAPAATSGGGKLPRPAGGSLKALTIKQPFASAIMAGVKRVENRSWAPNLPPSGLWVAVHAAASFHPSGPELDALRRSPEMPPVLSSAVGSRLEQCFGVMDEALAKAVAAMAQNLRAAQREAVPTTGVATTLDGLCGVGGARLPWEEVARALAPLSAASSDESAPLTSRAPDPPTLCVFEEG</sequence>
<dbReference type="HOGENOM" id="CLU_827521_0_0_1"/>
<dbReference type="InterPro" id="IPR007374">
    <property type="entry name" value="ASCH_domain"/>
</dbReference>
<dbReference type="SUPFAM" id="SSF88697">
    <property type="entry name" value="PUA domain-like"/>
    <property type="match status" value="1"/>
</dbReference>
<dbReference type="Pfam" id="PF04266">
    <property type="entry name" value="ASCH"/>
    <property type="match status" value="1"/>
</dbReference>
<dbReference type="KEGG" id="ehx:EMIHUDRAFT_113235"/>
<dbReference type="PaxDb" id="2903-EOD30587"/>
<dbReference type="Proteomes" id="UP000013827">
    <property type="component" value="Unassembled WGS sequence"/>
</dbReference>
<reference evidence="3" key="2">
    <citation type="submission" date="2024-10" db="UniProtKB">
        <authorList>
            <consortium name="EnsemblProtists"/>
        </authorList>
    </citation>
    <scope>IDENTIFICATION</scope>
</reference>
<feature type="compositionally biased region" description="Low complexity" evidence="1">
    <location>
        <begin position="135"/>
        <end position="146"/>
    </location>
</feature>
<name>A0A0D3K4A2_EMIH1</name>
<dbReference type="RefSeq" id="XP_005783016.1">
    <property type="nucleotide sequence ID" value="XM_005782959.1"/>
</dbReference>
<feature type="region of interest" description="Disordered" evidence="1">
    <location>
        <begin position="100"/>
        <end position="146"/>
    </location>
</feature>
<dbReference type="EnsemblProtists" id="EOD30587">
    <property type="protein sequence ID" value="EOD30587"/>
    <property type="gene ID" value="EMIHUDRAFT_113235"/>
</dbReference>
<feature type="domain" description="ASCH" evidence="2">
    <location>
        <begin position="178"/>
        <end position="214"/>
    </location>
</feature>
<reference evidence="4" key="1">
    <citation type="journal article" date="2013" name="Nature">
        <title>Pan genome of the phytoplankton Emiliania underpins its global distribution.</title>
        <authorList>
            <person name="Read B.A."/>
            <person name="Kegel J."/>
            <person name="Klute M.J."/>
            <person name="Kuo A."/>
            <person name="Lefebvre S.C."/>
            <person name="Maumus F."/>
            <person name="Mayer C."/>
            <person name="Miller J."/>
            <person name="Monier A."/>
            <person name="Salamov A."/>
            <person name="Young J."/>
            <person name="Aguilar M."/>
            <person name="Claverie J.M."/>
            <person name="Frickenhaus S."/>
            <person name="Gonzalez K."/>
            <person name="Herman E.K."/>
            <person name="Lin Y.C."/>
            <person name="Napier J."/>
            <person name="Ogata H."/>
            <person name="Sarno A.F."/>
            <person name="Shmutz J."/>
            <person name="Schroeder D."/>
            <person name="de Vargas C."/>
            <person name="Verret F."/>
            <person name="von Dassow P."/>
            <person name="Valentin K."/>
            <person name="Van de Peer Y."/>
            <person name="Wheeler G."/>
            <person name="Dacks J.B."/>
            <person name="Delwiche C.F."/>
            <person name="Dyhrman S.T."/>
            <person name="Glockner G."/>
            <person name="John U."/>
            <person name="Richards T."/>
            <person name="Worden A.Z."/>
            <person name="Zhang X."/>
            <person name="Grigoriev I.V."/>
            <person name="Allen A.E."/>
            <person name="Bidle K."/>
            <person name="Borodovsky M."/>
            <person name="Bowler C."/>
            <person name="Brownlee C."/>
            <person name="Cock J.M."/>
            <person name="Elias M."/>
            <person name="Gladyshev V.N."/>
            <person name="Groth M."/>
            <person name="Guda C."/>
            <person name="Hadaegh A."/>
            <person name="Iglesias-Rodriguez M.D."/>
            <person name="Jenkins J."/>
            <person name="Jones B.M."/>
            <person name="Lawson T."/>
            <person name="Leese F."/>
            <person name="Lindquist E."/>
            <person name="Lobanov A."/>
            <person name="Lomsadze A."/>
            <person name="Malik S.B."/>
            <person name="Marsh M.E."/>
            <person name="Mackinder L."/>
            <person name="Mock T."/>
            <person name="Mueller-Roeber B."/>
            <person name="Pagarete A."/>
            <person name="Parker M."/>
            <person name="Probert I."/>
            <person name="Quesneville H."/>
            <person name="Raines C."/>
            <person name="Rensing S.A."/>
            <person name="Riano-Pachon D.M."/>
            <person name="Richier S."/>
            <person name="Rokitta S."/>
            <person name="Shiraiwa Y."/>
            <person name="Soanes D.M."/>
            <person name="van der Giezen M."/>
            <person name="Wahlund T.M."/>
            <person name="Williams B."/>
            <person name="Wilson W."/>
            <person name="Wolfe G."/>
            <person name="Wurch L.L."/>
        </authorList>
    </citation>
    <scope>NUCLEOTIDE SEQUENCE</scope>
</reference>
<proteinExistence type="predicted"/>
<accession>A0A0D3K4A2</accession>
<dbReference type="InterPro" id="IPR015947">
    <property type="entry name" value="PUA-like_sf"/>
</dbReference>
<organism evidence="3 4">
    <name type="scientific">Emiliania huxleyi (strain CCMP1516)</name>
    <dbReference type="NCBI Taxonomy" id="280463"/>
    <lineage>
        <taxon>Eukaryota</taxon>
        <taxon>Haptista</taxon>
        <taxon>Haptophyta</taxon>
        <taxon>Prymnesiophyceae</taxon>
        <taxon>Isochrysidales</taxon>
        <taxon>Noelaerhabdaceae</taxon>
        <taxon>Emiliania</taxon>
    </lineage>
</organism>
<dbReference type="AlphaFoldDB" id="A0A0D3K4A2"/>
<evidence type="ECO:0000313" key="4">
    <source>
        <dbReference type="Proteomes" id="UP000013827"/>
    </source>
</evidence>
<dbReference type="Gene3D" id="2.30.130.30">
    <property type="entry name" value="Hypothetical protein"/>
    <property type="match status" value="1"/>
</dbReference>
<protein>
    <recommendedName>
        <fullName evidence="2">ASCH domain-containing protein</fullName>
    </recommendedName>
</protein>